<dbReference type="EMBL" id="AP024329">
    <property type="protein sequence ID" value="BCQ36695.1"/>
    <property type="molecule type" value="Genomic_DNA"/>
</dbReference>
<evidence type="ECO:0000256" key="1">
    <source>
        <dbReference type="SAM" id="Phobius"/>
    </source>
</evidence>
<gene>
    <name evidence="2" type="ORF">ERHA53_40380</name>
</gene>
<evidence type="ECO:0008006" key="4">
    <source>
        <dbReference type="Google" id="ProtNLM"/>
    </source>
</evidence>
<organism evidence="2 3">
    <name type="scientific">Erwinia rhapontici</name>
    <name type="common">Pectobacterium rhapontici</name>
    <dbReference type="NCBI Taxonomy" id="55212"/>
    <lineage>
        <taxon>Bacteria</taxon>
        <taxon>Pseudomonadati</taxon>
        <taxon>Pseudomonadota</taxon>
        <taxon>Gammaproteobacteria</taxon>
        <taxon>Enterobacterales</taxon>
        <taxon>Erwiniaceae</taxon>
        <taxon>Erwinia</taxon>
    </lineage>
</organism>
<protein>
    <recommendedName>
        <fullName evidence="4">HP1 family holin</fullName>
    </recommendedName>
</protein>
<feature type="transmembrane region" description="Helical" evidence="1">
    <location>
        <begin position="27"/>
        <end position="49"/>
    </location>
</feature>
<evidence type="ECO:0000313" key="2">
    <source>
        <dbReference type="EMBL" id="BCQ36695.1"/>
    </source>
</evidence>
<sequence>MEKNSSLIGYLVSAIMMWSGRHTVQDIAFMVGALVAVITLGINIANFFINWHYRRKTWRLMQQRQTGRNVDEFNS</sequence>
<dbReference type="Proteomes" id="UP000677515">
    <property type="component" value="Chromosome"/>
</dbReference>
<reference evidence="2 3" key="1">
    <citation type="submission" date="2021-01" db="EMBL/GenBank/DDBJ databases">
        <title>Complete genome sequence of Erwinia rhapontici MAFF 311153.</title>
        <authorList>
            <person name="Morohoshi T."/>
            <person name="Someya N."/>
        </authorList>
    </citation>
    <scope>NUCLEOTIDE SEQUENCE [LARGE SCALE GENOMIC DNA]</scope>
    <source>
        <strain evidence="2 3">MAFF 311153</strain>
    </source>
</reference>
<keyword evidence="1" id="KW-0812">Transmembrane</keyword>
<accession>A0ABN6DSF1</accession>
<name>A0ABN6DSF1_ERWRD</name>
<evidence type="ECO:0000313" key="3">
    <source>
        <dbReference type="Proteomes" id="UP000677515"/>
    </source>
</evidence>
<keyword evidence="3" id="KW-1185">Reference proteome</keyword>
<proteinExistence type="predicted"/>
<keyword evidence="1" id="KW-1133">Transmembrane helix</keyword>
<keyword evidence="1" id="KW-0472">Membrane</keyword>
<dbReference type="RefSeq" id="WP_167863316.1">
    <property type="nucleotide sequence ID" value="NZ_AP024329.1"/>
</dbReference>